<keyword evidence="2" id="KW-1185">Reference proteome</keyword>
<gene>
    <name evidence="1" type="ORF">K450DRAFT_269122</name>
</gene>
<dbReference type="Proteomes" id="UP001206595">
    <property type="component" value="Unassembled WGS sequence"/>
</dbReference>
<reference evidence="1" key="2">
    <citation type="journal article" date="2022" name="Proc. Natl. Acad. Sci. U.S.A.">
        <title>Diploid-dominant life cycles characterize the early evolution of Fungi.</title>
        <authorList>
            <person name="Amses K.R."/>
            <person name="Simmons D.R."/>
            <person name="Longcore J.E."/>
            <person name="Mondo S.J."/>
            <person name="Seto K."/>
            <person name="Jeronimo G.H."/>
            <person name="Bonds A.E."/>
            <person name="Quandt C.A."/>
            <person name="Davis W.J."/>
            <person name="Chang Y."/>
            <person name="Federici B.A."/>
            <person name="Kuo A."/>
            <person name="LaButti K."/>
            <person name="Pangilinan J."/>
            <person name="Andreopoulos W."/>
            <person name="Tritt A."/>
            <person name="Riley R."/>
            <person name="Hundley H."/>
            <person name="Johnson J."/>
            <person name="Lipzen A."/>
            <person name="Barry K."/>
            <person name="Lang B.F."/>
            <person name="Cuomo C.A."/>
            <person name="Buchler N.E."/>
            <person name="Grigoriev I.V."/>
            <person name="Spatafora J.W."/>
            <person name="Stajich J.E."/>
            <person name="James T.Y."/>
        </authorList>
    </citation>
    <scope>NUCLEOTIDE SEQUENCE</scope>
    <source>
        <strain evidence="1">AG</strain>
    </source>
</reference>
<evidence type="ECO:0000313" key="1">
    <source>
        <dbReference type="EMBL" id="KAI8582772.1"/>
    </source>
</evidence>
<organism evidence="1 2">
    <name type="scientific">Umbelopsis ramanniana AG</name>
    <dbReference type="NCBI Taxonomy" id="1314678"/>
    <lineage>
        <taxon>Eukaryota</taxon>
        <taxon>Fungi</taxon>
        <taxon>Fungi incertae sedis</taxon>
        <taxon>Mucoromycota</taxon>
        <taxon>Mucoromycotina</taxon>
        <taxon>Umbelopsidomycetes</taxon>
        <taxon>Umbelopsidales</taxon>
        <taxon>Umbelopsidaceae</taxon>
        <taxon>Umbelopsis</taxon>
    </lineage>
</organism>
<protein>
    <submittedName>
        <fullName evidence="1">Uncharacterized protein</fullName>
    </submittedName>
</protein>
<name>A0AAD5EG37_UMBRA</name>
<dbReference type="AlphaFoldDB" id="A0AAD5EG37"/>
<comment type="caution">
    <text evidence="1">The sequence shown here is derived from an EMBL/GenBank/DDBJ whole genome shotgun (WGS) entry which is preliminary data.</text>
</comment>
<dbReference type="EMBL" id="MU620899">
    <property type="protein sequence ID" value="KAI8582772.1"/>
    <property type="molecule type" value="Genomic_DNA"/>
</dbReference>
<evidence type="ECO:0000313" key="2">
    <source>
        <dbReference type="Proteomes" id="UP001206595"/>
    </source>
</evidence>
<reference evidence="1" key="1">
    <citation type="submission" date="2021-06" db="EMBL/GenBank/DDBJ databases">
        <authorList>
            <consortium name="DOE Joint Genome Institute"/>
            <person name="Mondo S.J."/>
            <person name="Amses K.R."/>
            <person name="Simmons D.R."/>
            <person name="Longcore J.E."/>
            <person name="Seto K."/>
            <person name="Alves G.H."/>
            <person name="Bonds A.E."/>
            <person name="Quandt C.A."/>
            <person name="Davis W.J."/>
            <person name="Chang Y."/>
            <person name="Letcher P.M."/>
            <person name="Powell M.J."/>
            <person name="Kuo A."/>
            <person name="Labutti K."/>
            <person name="Pangilinan J."/>
            <person name="Andreopoulos W."/>
            <person name="Tritt A."/>
            <person name="Riley R."/>
            <person name="Hundley H."/>
            <person name="Johnson J."/>
            <person name="Lipzen A."/>
            <person name="Barry K."/>
            <person name="Berbee M.L."/>
            <person name="Buchler N.E."/>
            <person name="Grigoriev I.V."/>
            <person name="Spatafora J.W."/>
            <person name="Stajich J.E."/>
            <person name="James T.Y."/>
        </authorList>
    </citation>
    <scope>NUCLEOTIDE SEQUENCE</scope>
    <source>
        <strain evidence="1">AG</strain>
    </source>
</reference>
<sequence length="150" mass="16956">MPEYNVVDRQLPDLVDLVLKEKWKIPSYAVNSIMNINKNIEFAKSFDLFEAVISESTHEGANFEEETTLMPFHTVSALSESRSLPAHSIQHNVSPVSPATAPKIMVEDMIMNEKFQCPKATVDTMLKIHAELFKPVHMGLSNIENMARIQ</sequence>
<accession>A0AAD5EG37</accession>
<dbReference type="GeneID" id="75918255"/>
<dbReference type="RefSeq" id="XP_051447776.1">
    <property type="nucleotide sequence ID" value="XM_051592913.1"/>
</dbReference>
<proteinExistence type="predicted"/>